<keyword evidence="4" id="KW-1000">Mitochondrion outer membrane</keyword>
<name>A0AAU9XMC4_9CNID</name>
<evidence type="ECO:0000256" key="7">
    <source>
        <dbReference type="ARBA" id="ARBA00023054"/>
    </source>
</evidence>
<dbReference type="Proteomes" id="UP001159428">
    <property type="component" value="Unassembled WGS sequence"/>
</dbReference>
<reference evidence="13 14" key="1">
    <citation type="submission" date="2022-05" db="EMBL/GenBank/DDBJ databases">
        <authorList>
            <consortium name="Genoscope - CEA"/>
            <person name="William W."/>
        </authorList>
    </citation>
    <scope>NUCLEOTIDE SEQUENCE [LARGE SCALE GENOMIC DNA]</scope>
</reference>
<dbReference type="GO" id="GO:0003924">
    <property type="term" value="F:GTPase activity"/>
    <property type="evidence" value="ECO:0007669"/>
    <property type="project" value="InterPro"/>
</dbReference>
<dbReference type="Gene3D" id="3.40.50.300">
    <property type="entry name" value="P-loop containing nucleotide triphosphate hydrolases"/>
    <property type="match status" value="1"/>
</dbReference>
<accession>A0AAU9XMC4</accession>
<keyword evidence="2" id="KW-0812">Transmembrane</keyword>
<dbReference type="InterPro" id="IPR045063">
    <property type="entry name" value="Dynamin_N"/>
</dbReference>
<keyword evidence="6" id="KW-1133">Transmembrane helix</keyword>
<evidence type="ECO:0000256" key="4">
    <source>
        <dbReference type="ARBA" id="ARBA00022787"/>
    </source>
</evidence>
<dbReference type="Pfam" id="PF00350">
    <property type="entry name" value="Dynamin_N"/>
    <property type="match status" value="1"/>
</dbReference>
<feature type="domain" description="Dynamin-type G" evidence="12">
    <location>
        <begin position="88"/>
        <end position="335"/>
    </location>
</feature>
<evidence type="ECO:0000256" key="1">
    <source>
        <dbReference type="ARBA" id="ARBA00004374"/>
    </source>
</evidence>
<keyword evidence="5" id="KW-0378">Hydrolase</keyword>
<evidence type="ECO:0000313" key="13">
    <source>
        <dbReference type="EMBL" id="CAH3150192.1"/>
    </source>
</evidence>
<keyword evidence="7 11" id="KW-0175">Coiled coil</keyword>
<dbReference type="InterPro" id="IPR027417">
    <property type="entry name" value="P-loop_NTPase"/>
</dbReference>
<evidence type="ECO:0000256" key="10">
    <source>
        <dbReference type="ARBA" id="ARBA00023136"/>
    </source>
</evidence>
<evidence type="ECO:0000256" key="8">
    <source>
        <dbReference type="ARBA" id="ARBA00023128"/>
    </source>
</evidence>
<evidence type="ECO:0000256" key="2">
    <source>
        <dbReference type="ARBA" id="ARBA00022692"/>
    </source>
</evidence>
<dbReference type="InterPro" id="IPR006884">
    <property type="entry name" value="Fzo/mitofusin_HR2"/>
</dbReference>
<dbReference type="CDD" id="cd09912">
    <property type="entry name" value="DLP_2"/>
    <property type="match status" value="1"/>
</dbReference>
<proteinExistence type="predicted"/>
<evidence type="ECO:0000256" key="6">
    <source>
        <dbReference type="ARBA" id="ARBA00022989"/>
    </source>
</evidence>
<dbReference type="PANTHER" id="PTHR10465">
    <property type="entry name" value="TRANSMEMBRANE GTPASE FZO1"/>
    <property type="match status" value="1"/>
</dbReference>
<dbReference type="GO" id="GO:0051646">
    <property type="term" value="P:mitochondrion localization"/>
    <property type="evidence" value="ECO:0007669"/>
    <property type="project" value="TreeGrafter"/>
</dbReference>
<dbReference type="InterPro" id="IPR030381">
    <property type="entry name" value="G_DYNAMIN_dom"/>
</dbReference>
<keyword evidence="8" id="KW-0496">Mitochondrion</keyword>
<keyword evidence="10" id="KW-0472">Membrane</keyword>
<dbReference type="AlphaFoldDB" id="A0AAU9XMC4"/>
<evidence type="ECO:0000256" key="9">
    <source>
        <dbReference type="ARBA" id="ARBA00023134"/>
    </source>
</evidence>
<dbReference type="PROSITE" id="PS51718">
    <property type="entry name" value="G_DYNAMIN_2"/>
    <property type="match status" value="1"/>
</dbReference>
<sequence length="735" mass="83031">MSNLSSQSKRTEPLQDDGVDKEHLLHSFVEAKEKVNAKFRDLKKYLEDCEKFLAEFRKADENERDIKKFSSKVSGYLAQVSRISEVLSRDQIKMAFFGRTSNGKSTTINAMLQDKILPTGLGHTTNCFLSVHGSDLPDPYILVPGSDDKRNVKSLDELADALSKEKLDPSSLVQVVWPKSRFKILSGDVVLVDSPGTDVSPDYDGWIDKHCLDADVFVLVANAESALTVTEKKFFHKVNQHLSKPNIFIVHNRWDASASEPDKMELVKNQHLSRSISFLVDELKCVDKGKAEDRVFFVSAKETLMTRMQKHQGMPQGGLWLIKMCILLKQHELLTSKIFILNQVTSIALPGCFSGGAIHDEGFFARQLEFENFEHKLEECISKSAIKTKFESHAVSGLKIAKKLKILMEQRVGSTSQQRSTQEKAKKEQENRLKFVKEQLEISTREIKCLIKEITSKVEGQVTEAMTEEIGRVGLLVNEFNHPFHPHPAFLRTYKKELCDHLARGLGWNMTACLNVQTEVILKAQKDIADRFRSLLPPETLGVSLEPSTPALDFHANLGVDVRRLCADFQEDIKFRFSLSLQAILRKLLRPGPAIALEANTWKTVGGRFTALCGGLYGGVYVFERVRWTYGGEEESFKRQFADYASGKLQSEVSVMSAKCSGQVRQELTSTFAKLEFPVLRKMENLGKNIVELDQEITKLEKIEKKSIALRNDASRLESELSQFITEFGLEKSKI</sequence>
<dbReference type="SUPFAM" id="SSF111479">
    <property type="entry name" value="Fzo-like conserved region"/>
    <property type="match status" value="1"/>
</dbReference>
<evidence type="ECO:0000256" key="5">
    <source>
        <dbReference type="ARBA" id="ARBA00022801"/>
    </source>
</evidence>
<protein>
    <recommendedName>
        <fullName evidence="12">Dynamin-type G domain-containing protein</fullName>
    </recommendedName>
</protein>
<keyword evidence="9" id="KW-0342">GTP-binding</keyword>
<organism evidence="13 14">
    <name type="scientific">Pocillopora meandrina</name>
    <dbReference type="NCBI Taxonomy" id="46732"/>
    <lineage>
        <taxon>Eukaryota</taxon>
        <taxon>Metazoa</taxon>
        <taxon>Cnidaria</taxon>
        <taxon>Anthozoa</taxon>
        <taxon>Hexacorallia</taxon>
        <taxon>Scleractinia</taxon>
        <taxon>Astrocoeniina</taxon>
        <taxon>Pocilloporidae</taxon>
        <taxon>Pocillopora</taxon>
    </lineage>
</organism>
<dbReference type="FunFam" id="3.40.50.300:FF:000214">
    <property type="entry name" value="Mitofusin 2"/>
    <property type="match status" value="1"/>
</dbReference>
<evidence type="ECO:0000256" key="11">
    <source>
        <dbReference type="SAM" id="Coils"/>
    </source>
</evidence>
<dbReference type="Pfam" id="PF04799">
    <property type="entry name" value="Fzo_mitofusin"/>
    <property type="match status" value="1"/>
</dbReference>
<evidence type="ECO:0000313" key="14">
    <source>
        <dbReference type="Proteomes" id="UP001159428"/>
    </source>
</evidence>
<dbReference type="GO" id="GO:0008053">
    <property type="term" value="P:mitochondrial fusion"/>
    <property type="evidence" value="ECO:0007669"/>
    <property type="project" value="InterPro"/>
</dbReference>
<feature type="coiled-coil region" evidence="11">
    <location>
        <begin position="683"/>
        <end position="720"/>
    </location>
</feature>
<dbReference type="SUPFAM" id="SSF52540">
    <property type="entry name" value="P-loop containing nucleoside triphosphate hydrolases"/>
    <property type="match status" value="1"/>
</dbReference>
<keyword evidence="3" id="KW-0547">Nucleotide-binding</keyword>
<dbReference type="InterPro" id="IPR027094">
    <property type="entry name" value="Mitofusin_fam"/>
</dbReference>
<dbReference type="EMBL" id="CALNXJ010000047">
    <property type="protein sequence ID" value="CAH3150192.1"/>
    <property type="molecule type" value="Genomic_DNA"/>
</dbReference>
<comment type="subcellular location">
    <subcellularLocation>
        <location evidence="1">Mitochondrion outer membrane</location>
        <topology evidence="1">Multi-pass membrane protein</topology>
    </subcellularLocation>
</comment>
<comment type="caution">
    <text evidence="13">The sequence shown here is derived from an EMBL/GenBank/DDBJ whole genome shotgun (WGS) entry which is preliminary data.</text>
</comment>
<evidence type="ECO:0000259" key="12">
    <source>
        <dbReference type="PROSITE" id="PS51718"/>
    </source>
</evidence>
<keyword evidence="14" id="KW-1185">Reference proteome</keyword>
<dbReference type="PANTHER" id="PTHR10465:SF3">
    <property type="entry name" value="TRANSMEMBRANE GTPASE MARF-RELATED"/>
    <property type="match status" value="1"/>
</dbReference>
<dbReference type="GO" id="GO:0005525">
    <property type="term" value="F:GTP binding"/>
    <property type="evidence" value="ECO:0007669"/>
    <property type="project" value="UniProtKB-KW"/>
</dbReference>
<dbReference type="Gene3D" id="1.20.5.110">
    <property type="match status" value="1"/>
</dbReference>
<dbReference type="GO" id="GO:0005741">
    <property type="term" value="C:mitochondrial outer membrane"/>
    <property type="evidence" value="ECO:0007669"/>
    <property type="project" value="UniProtKB-SubCell"/>
</dbReference>
<evidence type="ECO:0000256" key="3">
    <source>
        <dbReference type="ARBA" id="ARBA00022741"/>
    </source>
</evidence>
<feature type="coiled-coil region" evidence="11">
    <location>
        <begin position="419"/>
        <end position="453"/>
    </location>
</feature>
<gene>
    <name evidence="13" type="ORF">PMEA_00024641</name>
</gene>